<name>A0A7X0SHI4_9CLOT</name>
<keyword evidence="3" id="KW-0808">Transferase</keyword>
<dbReference type="AlphaFoldDB" id="A0A7X0SHI4"/>
<dbReference type="InterPro" id="IPR050426">
    <property type="entry name" value="Glycosyltransferase_28"/>
</dbReference>
<dbReference type="EMBL" id="JACKWY010000015">
    <property type="protein sequence ID" value="MBB6716468.1"/>
    <property type="molecule type" value="Genomic_DNA"/>
</dbReference>
<comment type="caution">
    <text evidence="3">The sequence shown here is derived from an EMBL/GenBank/DDBJ whole genome shotgun (WGS) entry which is preliminary data.</text>
</comment>
<dbReference type="Proteomes" id="UP000585258">
    <property type="component" value="Unassembled WGS sequence"/>
</dbReference>
<dbReference type="RefSeq" id="WP_185165494.1">
    <property type="nucleotide sequence ID" value="NZ_JACKWY010000015.1"/>
</dbReference>
<dbReference type="GO" id="GO:0008194">
    <property type="term" value="F:UDP-glycosyltransferase activity"/>
    <property type="evidence" value="ECO:0007669"/>
    <property type="project" value="InterPro"/>
</dbReference>
<feature type="domain" description="Erythromycin biosynthesis protein CIII-like C-terminal" evidence="2">
    <location>
        <begin position="257"/>
        <end position="391"/>
    </location>
</feature>
<dbReference type="PANTHER" id="PTHR48050:SF13">
    <property type="entry name" value="STEROL 3-BETA-GLUCOSYLTRANSFERASE UGT80A2"/>
    <property type="match status" value="1"/>
</dbReference>
<evidence type="ECO:0000259" key="1">
    <source>
        <dbReference type="Pfam" id="PF03033"/>
    </source>
</evidence>
<evidence type="ECO:0000259" key="2">
    <source>
        <dbReference type="Pfam" id="PF06722"/>
    </source>
</evidence>
<protein>
    <submittedName>
        <fullName evidence="3">Glycosyltransferase</fullName>
    </submittedName>
</protein>
<reference evidence="3 4" key="1">
    <citation type="submission" date="2020-08" db="EMBL/GenBank/DDBJ databases">
        <title>Clostridia isolated from Swiss meat.</title>
        <authorList>
            <person name="Wambui J."/>
            <person name="Stevens M.J.A."/>
            <person name="Stephan R."/>
        </authorList>
    </citation>
    <scope>NUCLEOTIDE SEQUENCE [LARGE SCALE GENOMIC DNA]</scope>
    <source>
        <strain evidence="3 4">CM001</strain>
    </source>
</reference>
<gene>
    <name evidence="3" type="ORF">H7E68_17380</name>
</gene>
<dbReference type="Pfam" id="PF06722">
    <property type="entry name" value="EryCIII-like_C"/>
    <property type="match status" value="1"/>
</dbReference>
<dbReference type="GO" id="GO:0033072">
    <property type="term" value="P:vancomycin biosynthetic process"/>
    <property type="evidence" value="ECO:0007669"/>
    <property type="project" value="UniProtKB-ARBA"/>
</dbReference>
<dbReference type="InterPro" id="IPR004276">
    <property type="entry name" value="GlycoTrans_28_N"/>
</dbReference>
<dbReference type="InterPro" id="IPR010610">
    <property type="entry name" value="EryCIII-like_C"/>
</dbReference>
<organism evidence="3 4">
    <name type="scientific">Clostridium gasigenes</name>
    <dbReference type="NCBI Taxonomy" id="94869"/>
    <lineage>
        <taxon>Bacteria</taxon>
        <taxon>Bacillati</taxon>
        <taxon>Bacillota</taxon>
        <taxon>Clostridia</taxon>
        <taxon>Eubacteriales</taxon>
        <taxon>Clostridiaceae</taxon>
        <taxon>Clostridium</taxon>
    </lineage>
</organism>
<dbReference type="GO" id="GO:0005975">
    <property type="term" value="P:carbohydrate metabolic process"/>
    <property type="evidence" value="ECO:0007669"/>
    <property type="project" value="InterPro"/>
</dbReference>
<evidence type="ECO:0000313" key="4">
    <source>
        <dbReference type="Proteomes" id="UP000585258"/>
    </source>
</evidence>
<dbReference type="InterPro" id="IPR002213">
    <property type="entry name" value="UDP_glucos_trans"/>
</dbReference>
<dbReference type="CDD" id="cd03784">
    <property type="entry name" value="GT1_Gtf-like"/>
    <property type="match status" value="1"/>
</dbReference>
<dbReference type="Gene3D" id="3.40.50.2000">
    <property type="entry name" value="Glycogen Phosphorylase B"/>
    <property type="match status" value="2"/>
</dbReference>
<sequence>MANIIITTHWSDGDVIPFISIGKYLKKKGHDVTIFTHCCYEERLKKEEINFVPWDNWIEYENFFNALVNFSNTVTGMEEIEAFRDKYESPDIRIKEYELLKPYCEREDTILIAKNRSSIAALLIAEKLKHPLIWVYMNPYEYESIENFNSLNGEKLCEEANELRAKIGLKPIENWLSWQCCPKGKIGLWPKWYKSDIVNEQDDIDLVGFPLAPLNRKKNLSIQPTLKDILMENPAPIIISGGSSKKIKKEFYEIAIKACANLERKVIVATRYKELLPDIIPSNVYVFDYIPLYESLAYASLIIHHGGIGTVSNAINAGVPHLILADCSDTPLNGSIVKKIGLGDYLPPLRWNEESLIESINKLLSPDYKAKCAKFADEYKEENTFQNVREIIENAKGNEEYFINYETIKSYSSEINHDGNDKKEKDSNLNSLSKDMKKYLLEKIKKERNLK</sequence>
<proteinExistence type="predicted"/>
<dbReference type="PANTHER" id="PTHR48050">
    <property type="entry name" value="STEROL 3-BETA-GLUCOSYLTRANSFERASE"/>
    <property type="match status" value="1"/>
</dbReference>
<feature type="domain" description="Glycosyltransferase family 28 N-terminal" evidence="1">
    <location>
        <begin position="5"/>
        <end position="71"/>
    </location>
</feature>
<dbReference type="Pfam" id="PF03033">
    <property type="entry name" value="Glyco_transf_28"/>
    <property type="match status" value="1"/>
</dbReference>
<dbReference type="SUPFAM" id="SSF53756">
    <property type="entry name" value="UDP-Glycosyltransferase/glycogen phosphorylase"/>
    <property type="match status" value="1"/>
</dbReference>
<accession>A0A7X0SHI4</accession>
<evidence type="ECO:0000313" key="3">
    <source>
        <dbReference type="EMBL" id="MBB6716468.1"/>
    </source>
</evidence>
<dbReference type="GO" id="GO:0016758">
    <property type="term" value="F:hexosyltransferase activity"/>
    <property type="evidence" value="ECO:0007669"/>
    <property type="project" value="InterPro"/>
</dbReference>